<dbReference type="AlphaFoldDB" id="A0A0R1LQD5"/>
<gene>
    <name evidence="2" type="ORF">FD04_GL001007</name>
</gene>
<keyword evidence="3" id="KW-1185">Reference proteome</keyword>
<dbReference type="PANTHER" id="PTHR43143">
    <property type="entry name" value="METALLOPHOSPHOESTERASE, CALCINEURIN SUPERFAMILY"/>
    <property type="match status" value="1"/>
</dbReference>
<reference evidence="2 3" key="1">
    <citation type="journal article" date="2015" name="Genome Announc.">
        <title>Expanding the biotechnology potential of lactobacilli through comparative genomics of 213 strains and associated genera.</title>
        <authorList>
            <person name="Sun Z."/>
            <person name="Harris H.M."/>
            <person name="McCann A."/>
            <person name="Guo C."/>
            <person name="Argimon S."/>
            <person name="Zhang W."/>
            <person name="Yang X."/>
            <person name="Jeffery I.B."/>
            <person name="Cooney J.C."/>
            <person name="Kagawa T.F."/>
            <person name="Liu W."/>
            <person name="Song Y."/>
            <person name="Salvetti E."/>
            <person name="Wrobel A."/>
            <person name="Rasinkangas P."/>
            <person name="Parkhill J."/>
            <person name="Rea M.C."/>
            <person name="O'Sullivan O."/>
            <person name="Ritari J."/>
            <person name="Douillard F.P."/>
            <person name="Paul Ross R."/>
            <person name="Yang R."/>
            <person name="Briner A.E."/>
            <person name="Felis G.E."/>
            <person name="de Vos W.M."/>
            <person name="Barrangou R."/>
            <person name="Klaenhammer T.R."/>
            <person name="Caufield P.W."/>
            <person name="Cui Y."/>
            <person name="Zhang H."/>
            <person name="O'Toole P.W."/>
        </authorList>
    </citation>
    <scope>NUCLEOTIDE SEQUENCE [LARGE SCALE GENOMIC DNA]</scope>
    <source>
        <strain evidence="2 3">DSM 19909</strain>
    </source>
</reference>
<dbReference type="SUPFAM" id="SSF56300">
    <property type="entry name" value="Metallo-dependent phosphatases"/>
    <property type="match status" value="1"/>
</dbReference>
<evidence type="ECO:0000259" key="1">
    <source>
        <dbReference type="Pfam" id="PF00149"/>
    </source>
</evidence>
<dbReference type="GO" id="GO:0016787">
    <property type="term" value="F:hydrolase activity"/>
    <property type="evidence" value="ECO:0007669"/>
    <property type="project" value="InterPro"/>
</dbReference>
<dbReference type="Gene3D" id="2.30.30.40">
    <property type="entry name" value="SH3 Domains"/>
    <property type="match status" value="1"/>
</dbReference>
<dbReference type="InterPro" id="IPR051918">
    <property type="entry name" value="STPP_CPPED1"/>
</dbReference>
<organism evidence="2 3">
    <name type="scientific">Secundilactobacillus odoratitofui DSM 19909 = JCM 15043</name>
    <dbReference type="NCBI Taxonomy" id="1423776"/>
    <lineage>
        <taxon>Bacteria</taxon>
        <taxon>Bacillati</taxon>
        <taxon>Bacillota</taxon>
        <taxon>Bacilli</taxon>
        <taxon>Lactobacillales</taxon>
        <taxon>Lactobacillaceae</taxon>
        <taxon>Secundilactobacillus</taxon>
    </lineage>
</organism>
<dbReference type="PANTHER" id="PTHR43143:SF1">
    <property type="entry name" value="SERINE_THREONINE-PROTEIN PHOSPHATASE CPPED1"/>
    <property type="match status" value="1"/>
</dbReference>
<dbReference type="Proteomes" id="UP000051160">
    <property type="component" value="Unassembled WGS sequence"/>
</dbReference>
<evidence type="ECO:0000313" key="3">
    <source>
        <dbReference type="Proteomes" id="UP000051160"/>
    </source>
</evidence>
<dbReference type="InterPro" id="IPR029052">
    <property type="entry name" value="Metallo-depent_PP-like"/>
</dbReference>
<comment type="caution">
    <text evidence="2">The sequence shown here is derived from an EMBL/GenBank/DDBJ whole genome shotgun (WGS) entry which is preliminary data.</text>
</comment>
<name>A0A0R1LQD5_9LACO</name>
<dbReference type="PATRIC" id="fig|1423776.4.peg.1016"/>
<proteinExistence type="predicted"/>
<feature type="domain" description="Calcineurin-like phosphoesterase" evidence="1">
    <location>
        <begin position="359"/>
        <end position="617"/>
    </location>
</feature>
<dbReference type="EMBL" id="AZEE01000028">
    <property type="protein sequence ID" value="KRK98030.1"/>
    <property type="molecule type" value="Genomic_DNA"/>
</dbReference>
<dbReference type="OrthoDB" id="2323337at2"/>
<sequence length="740" mass="84861">MIIPYVLVSQYGLNLDNGSDDMTRKVRSTDFDDQMLDGQPVWQSGQFWPIHLLVSRKSANQGAQRIQSYRRGHLVSYQGKLKSDGRFWLIIIKNGAISYLPVARRAGQLWGMDSNPVWRSPNVNQHPTLMETSKPNYPAIQPATRSFVAAQPLSFRTSANWSALASPTKILTAGEQIVYRKIVSNQQIDYLVTADGYLPYADNRQKHRFGVLLSPTSQSVRFDEATRCYQLNGVFQFTKREVIAYTAPDLAAPVVGQLDKGTIVKYTGKCRTRHRGWLRINFNQQSVYVPFVTLYPHHRHYYGVEITGSKLVTRLTEPWQYTNQTGLVNAHRRQSALKAQSRQLATVLGRIRQPETVVIGLMTDTHFDASQSSTTRQTYTDLRNFRQFAVDNQLDAMIMNGDLIDGNQTLARSILDMGDALNALDTHSQVPLMVSLGNHDDNSGFARYVNGYRTEQVMTTHILQNLRHSIITSESDVHNEFYGHLSLAGKRVHLIVLNAFDIPDEAENGYFKRDFDDQPTGIHWTGILQNIRHSRSRFAQAQVKWLARTLNALGEDQQVLIFSHATIRSDNARQAVTPFWTYDWFVNNQQGDYASLYRTIVDHRRQVIAVMSGHTHVDDWSKQDGINWITTTSDIADRRKTNLVDTKQLGAWDLLAINPSKRELIRLRFGWHDQSGHRSNWRYRLFGDGTNPQRLSLSELSQQLKRQFKPAPRTGNARYYQNQSQQVRQTWRGFKGYFTY</sequence>
<accession>A0A0R1LQD5</accession>
<dbReference type="Pfam" id="PF00149">
    <property type="entry name" value="Metallophos"/>
    <property type="match status" value="1"/>
</dbReference>
<dbReference type="InterPro" id="IPR004843">
    <property type="entry name" value="Calcineurin-like_PHP"/>
</dbReference>
<dbReference type="Gene3D" id="3.60.21.10">
    <property type="match status" value="2"/>
</dbReference>
<dbReference type="STRING" id="1423776.FD04_GL001007"/>
<protein>
    <recommendedName>
        <fullName evidence="1">Calcineurin-like phosphoesterase domain-containing protein</fullName>
    </recommendedName>
</protein>
<evidence type="ECO:0000313" key="2">
    <source>
        <dbReference type="EMBL" id="KRK98030.1"/>
    </source>
</evidence>